<dbReference type="InterPro" id="IPR008979">
    <property type="entry name" value="Galactose-bd-like_sf"/>
</dbReference>
<feature type="chain" id="PRO_5038747590" evidence="3">
    <location>
        <begin position="21"/>
        <end position="382"/>
    </location>
</feature>
<evidence type="ECO:0000313" key="7">
    <source>
        <dbReference type="Proteomes" id="UP000019109"/>
    </source>
</evidence>
<feature type="domain" description="Cellulase Ig-like" evidence="4">
    <location>
        <begin position="216"/>
        <end position="302"/>
    </location>
</feature>
<reference evidence="6" key="1">
    <citation type="journal article" date="2014" name="Genome Announc.">
        <title>Draft Genome Sequence of Clostridium straminisolvens Strain JCM 21531T, Isolated from a Cellulose-Degrading Bacterial Community.</title>
        <authorList>
            <person name="Yuki M."/>
            <person name="Oshima K."/>
            <person name="Suda W."/>
            <person name="Sakamoto M."/>
            <person name="Kitamura K."/>
            <person name="Iida T."/>
            <person name="Hattori M."/>
            <person name="Ohkuma M."/>
        </authorList>
    </citation>
    <scope>NUCLEOTIDE SEQUENCE [LARGE SCALE GENOMIC DNA]</scope>
    <source>
        <strain evidence="6">JCM 21531</strain>
    </source>
</reference>
<dbReference type="RefSeq" id="WP_243467870.1">
    <property type="nucleotide sequence ID" value="NZ_BAVR01000103.1"/>
</dbReference>
<dbReference type="GO" id="GO:0008810">
    <property type="term" value="F:cellulase activity"/>
    <property type="evidence" value="ECO:0007669"/>
    <property type="project" value="InterPro"/>
</dbReference>
<feature type="domain" description="Carbohydrate binding" evidence="5">
    <location>
        <begin position="40"/>
        <end position="208"/>
    </location>
</feature>
<comment type="caution">
    <text evidence="6">The sequence shown here is derived from an EMBL/GenBank/DDBJ whole genome shotgun (WGS) entry which is preliminary data.</text>
</comment>
<dbReference type="EMBL" id="BAVR01000103">
    <property type="protein sequence ID" value="GAE90875.1"/>
    <property type="molecule type" value="Genomic_DNA"/>
</dbReference>
<dbReference type="InterPro" id="IPR014756">
    <property type="entry name" value="Ig_E-set"/>
</dbReference>
<name>W4VBU9_9FIRM</name>
<dbReference type="InterPro" id="IPR013783">
    <property type="entry name" value="Ig-like_fold"/>
</dbReference>
<evidence type="ECO:0000313" key="6">
    <source>
        <dbReference type="EMBL" id="GAE90875.1"/>
    </source>
</evidence>
<dbReference type="GO" id="GO:0030245">
    <property type="term" value="P:cellulose catabolic process"/>
    <property type="evidence" value="ECO:0007669"/>
    <property type="project" value="UniProtKB-KW"/>
</dbReference>
<keyword evidence="2" id="KW-0119">Carbohydrate metabolism</keyword>
<gene>
    <name evidence="6" type="ORF">JCM21531_4527</name>
</gene>
<dbReference type="Proteomes" id="UP000019109">
    <property type="component" value="Unassembled WGS sequence"/>
</dbReference>
<dbReference type="Pfam" id="PF21582">
    <property type="entry name" value="CBM30"/>
    <property type="match status" value="1"/>
</dbReference>
<keyword evidence="7" id="KW-1185">Reference proteome</keyword>
<dbReference type="STRING" id="1294263.JCM21531_4527"/>
<evidence type="ECO:0000259" key="4">
    <source>
        <dbReference type="Pfam" id="PF02927"/>
    </source>
</evidence>
<keyword evidence="2" id="KW-0136">Cellulose degradation</keyword>
<evidence type="ECO:0000256" key="2">
    <source>
        <dbReference type="ARBA" id="ARBA00023001"/>
    </source>
</evidence>
<dbReference type="CDD" id="cd02850">
    <property type="entry name" value="E_set_Cellulase_N"/>
    <property type="match status" value="1"/>
</dbReference>
<evidence type="ECO:0000256" key="3">
    <source>
        <dbReference type="SAM" id="SignalP"/>
    </source>
</evidence>
<evidence type="ECO:0000256" key="1">
    <source>
        <dbReference type="ARBA" id="ARBA00007072"/>
    </source>
</evidence>
<dbReference type="SUPFAM" id="SSF49785">
    <property type="entry name" value="Galactose-binding domain-like"/>
    <property type="match status" value="1"/>
</dbReference>
<keyword evidence="2" id="KW-0624">Polysaccharide degradation</keyword>
<dbReference type="Gene3D" id="2.60.40.10">
    <property type="entry name" value="Immunoglobulins"/>
    <property type="match status" value="1"/>
</dbReference>
<dbReference type="AlphaFoldDB" id="W4VBU9"/>
<dbReference type="InterPro" id="IPR004197">
    <property type="entry name" value="Cellulase_Ig-like"/>
</dbReference>
<keyword evidence="3" id="KW-0732">Signal</keyword>
<comment type="similarity">
    <text evidence="1">Belongs to the glycosyl hydrolase 9 (cellulase E) family.</text>
</comment>
<accession>W4VBU9</accession>
<feature type="signal peptide" evidence="3">
    <location>
        <begin position="1"/>
        <end position="20"/>
    </location>
</feature>
<dbReference type="InterPro" id="IPR048758">
    <property type="entry name" value="CBM30"/>
</dbReference>
<evidence type="ECO:0000259" key="5">
    <source>
        <dbReference type="Pfam" id="PF21582"/>
    </source>
</evidence>
<dbReference type="Gene3D" id="2.60.120.430">
    <property type="entry name" value="Galactose-binding lectin"/>
    <property type="match status" value="1"/>
</dbReference>
<sequence length="382" mass="42712">MNIKRLLAFCLFIAVVFTSAIGPVNVANASAPAGWRDLPDFYVFKDKFSGWAGSGADELETVNGSLPVDTQVTYENLPSLRLNVRTTLSSYWMTVILCLAEWNCHDVSRYVPNGYLEFNVKGKNGGEQFLIGAVDHVAERPSGVEKTITRPITDYCTITTEWQHVKIPLTDILDPSLGMDPYNAKAIVLDKVNLDPFCVWINQLKITSPDKENAFPAIKVNQVGFLESSEKYAFVSGFEDDFNATVGTEFQVKRVSDDSVAYSGQLVLVADYDAYDSGERVFKAIFTDLKEPGEYYITVNAEGIDASPKFKIGNDIYKSLLVDASRYLYYQRANIDLEAPYCTDYPRKDKTPQDFNCAFAPIHQLQKMCQKDGTMPAILISM</sequence>
<organism evidence="6 7">
    <name type="scientific">Acetivibrio straminisolvens JCM 21531</name>
    <dbReference type="NCBI Taxonomy" id="1294263"/>
    <lineage>
        <taxon>Bacteria</taxon>
        <taxon>Bacillati</taxon>
        <taxon>Bacillota</taxon>
        <taxon>Clostridia</taxon>
        <taxon>Eubacteriales</taxon>
        <taxon>Oscillospiraceae</taxon>
        <taxon>Acetivibrio</taxon>
    </lineage>
</organism>
<protein>
    <submittedName>
        <fullName evidence="6">Cellulase</fullName>
    </submittedName>
</protein>
<dbReference type="SUPFAM" id="SSF81296">
    <property type="entry name" value="E set domains"/>
    <property type="match status" value="1"/>
</dbReference>
<proteinExistence type="inferred from homology"/>
<dbReference type="Pfam" id="PF02927">
    <property type="entry name" value="CelD_N"/>
    <property type="match status" value="1"/>
</dbReference>